<dbReference type="InterPro" id="IPR029787">
    <property type="entry name" value="Nucleotide_cyclase"/>
</dbReference>
<evidence type="ECO:0000256" key="3">
    <source>
        <dbReference type="ARBA" id="ARBA00022692"/>
    </source>
</evidence>
<dbReference type="EC" id="2.7.7.65" evidence="8"/>
<dbReference type="PANTHER" id="PTHR45138">
    <property type="entry name" value="REGULATORY COMPONENTS OF SENSORY TRANSDUCTION SYSTEM"/>
    <property type="match status" value="1"/>
</dbReference>
<feature type="transmembrane region" description="Helical" evidence="6">
    <location>
        <begin position="132"/>
        <end position="150"/>
    </location>
</feature>
<dbReference type="InterPro" id="IPR043128">
    <property type="entry name" value="Rev_trsase/Diguanyl_cyclase"/>
</dbReference>
<dbReference type="GO" id="GO:0052621">
    <property type="term" value="F:diguanylate cyclase activity"/>
    <property type="evidence" value="ECO:0007669"/>
    <property type="project" value="TreeGrafter"/>
</dbReference>
<proteinExistence type="predicted"/>
<keyword evidence="9" id="KW-1185">Reference proteome</keyword>
<dbReference type="PANTHER" id="PTHR45138:SF9">
    <property type="entry name" value="DIGUANYLATE CYCLASE DGCM-RELATED"/>
    <property type="match status" value="1"/>
</dbReference>
<feature type="transmembrane region" description="Helical" evidence="6">
    <location>
        <begin position="99"/>
        <end position="120"/>
    </location>
</feature>
<dbReference type="CDD" id="cd01949">
    <property type="entry name" value="GGDEF"/>
    <property type="match status" value="1"/>
</dbReference>
<feature type="domain" description="GGDEF" evidence="7">
    <location>
        <begin position="226"/>
        <end position="356"/>
    </location>
</feature>
<evidence type="ECO:0000256" key="2">
    <source>
        <dbReference type="ARBA" id="ARBA00022475"/>
    </source>
</evidence>
<evidence type="ECO:0000256" key="1">
    <source>
        <dbReference type="ARBA" id="ARBA00004651"/>
    </source>
</evidence>
<keyword evidence="5 6" id="KW-0472">Membrane</keyword>
<dbReference type="InterPro" id="IPR011620">
    <property type="entry name" value="Sig_transdc_His_kinase_LytS_TM"/>
</dbReference>
<dbReference type="InterPro" id="IPR050469">
    <property type="entry name" value="Diguanylate_Cyclase"/>
</dbReference>
<gene>
    <name evidence="8" type="ORF">AWH56_013540</name>
</gene>
<evidence type="ECO:0000256" key="4">
    <source>
        <dbReference type="ARBA" id="ARBA00022989"/>
    </source>
</evidence>
<dbReference type="GO" id="GO:0005886">
    <property type="term" value="C:plasma membrane"/>
    <property type="evidence" value="ECO:0007669"/>
    <property type="project" value="UniProtKB-SubCell"/>
</dbReference>
<evidence type="ECO:0000256" key="6">
    <source>
        <dbReference type="SAM" id="Phobius"/>
    </source>
</evidence>
<dbReference type="RefSeq" id="WP_083388853.1">
    <property type="nucleotide sequence ID" value="NZ_CP063356.2"/>
</dbReference>
<comment type="subcellular location">
    <subcellularLocation>
        <location evidence="1">Cell membrane</location>
        <topology evidence="1">Multi-pass membrane protein</topology>
    </subcellularLocation>
</comment>
<dbReference type="AlphaFoldDB" id="A0A7S7L3I4"/>
<dbReference type="GO" id="GO:0043709">
    <property type="term" value="P:cell adhesion involved in single-species biofilm formation"/>
    <property type="evidence" value="ECO:0007669"/>
    <property type="project" value="TreeGrafter"/>
</dbReference>
<feature type="transmembrane region" description="Helical" evidence="6">
    <location>
        <begin position="162"/>
        <end position="182"/>
    </location>
</feature>
<evidence type="ECO:0000313" key="8">
    <source>
        <dbReference type="EMBL" id="QOY33781.1"/>
    </source>
</evidence>
<dbReference type="Pfam" id="PF00990">
    <property type="entry name" value="GGDEF"/>
    <property type="match status" value="1"/>
</dbReference>
<dbReference type="KEGG" id="aia:AWH56_013540"/>
<sequence>MISDLFINITILTSFTFMWHQLFRNNRLTPNSPLKIKLLDGLIGGILGITLMHYSIQVNEITILDLRHIAVILLAYFGGIIPSLIAAAIISVGRFFIDVNFSSFVSLFMMFTMAIGAGLIAKYLKQEGLIKWTVLLIYTQTIFTLALYVVVDNFSLVIDVAIYHILSSIIGGYLTFYFVTYIRRYTQLYLKYKENSQRDPLTELYNVRSFDYFYNLMLDSVKQEGGNCAVCLVDVDHFKKVNDTYGHTAGDQVLRQLAKLLGKLMREGDIVSRNGGEEFSILLEDCNLTQAEEIANRIRKAVEQYHFVLPDKQKIKLTVSIGVAAFNFESSDDNLYESADDALYKAKRTGRNNVCS</sequence>
<evidence type="ECO:0000256" key="5">
    <source>
        <dbReference type="ARBA" id="ARBA00023136"/>
    </source>
</evidence>
<dbReference type="NCBIfam" id="TIGR00254">
    <property type="entry name" value="GGDEF"/>
    <property type="match status" value="1"/>
</dbReference>
<dbReference type="GO" id="GO:0000155">
    <property type="term" value="F:phosphorelay sensor kinase activity"/>
    <property type="evidence" value="ECO:0007669"/>
    <property type="project" value="InterPro"/>
</dbReference>
<dbReference type="Proteomes" id="UP000180175">
    <property type="component" value="Chromosome"/>
</dbReference>
<feature type="transmembrane region" description="Helical" evidence="6">
    <location>
        <begin position="5"/>
        <end position="23"/>
    </location>
</feature>
<dbReference type="GO" id="GO:1902201">
    <property type="term" value="P:negative regulation of bacterial-type flagellum-dependent cell motility"/>
    <property type="evidence" value="ECO:0007669"/>
    <property type="project" value="TreeGrafter"/>
</dbReference>
<dbReference type="OrthoDB" id="9759607at2"/>
<protein>
    <submittedName>
        <fullName evidence="8">Diguanylate cyclase</fullName>
        <ecNumber evidence="8">2.7.7.65</ecNumber>
    </submittedName>
</protein>
<dbReference type="InterPro" id="IPR000160">
    <property type="entry name" value="GGDEF_dom"/>
</dbReference>
<reference evidence="8 9" key="2">
    <citation type="journal article" date="2019" name="Int. J. Syst. Evol. Microbiol.">
        <title>Anaerobacillus isosaccharinicus sp. nov., an alkaliphilic bacterium which degrades isosaccharinic acid.</title>
        <authorList>
            <person name="Bassil N.M."/>
            <person name="Lloyd J.R."/>
        </authorList>
    </citation>
    <scope>NUCLEOTIDE SEQUENCE [LARGE SCALE GENOMIC DNA]</scope>
    <source>
        <strain evidence="8 9">NB2006</strain>
    </source>
</reference>
<feature type="transmembrane region" description="Helical" evidence="6">
    <location>
        <begin position="38"/>
        <end position="56"/>
    </location>
</feature>
<keyword evidence="2" id="KW-1003">Cell membrane</keyword>
<dbReference type="GO" id="GO:0071555">
    <property type="term" value="P:cell wall organization"/>
    <property type="evidence" value="ECO:0007669"/>
    <property type="project" value="InterPro"/>
</dbReference>
<feature type="transmembrane region" description="Helical" evidence="6">
    <location>
        <begin position="68"/>
        <end position="93"/>
    </location>
</feature>
<dbReference type="Pfam" id="PF07694">
    <property type="entry name" value="5TM-5TMR_LYT"/>
    <property type="match status" value="1"/>
</dbReference>
<keyword evidence="4 6" id="KW-1133">Transmembrane helix</keyword>
<accession>A0A7S7L3I4</accession>
<keyword evidence="8" id="KW-0548">Nucleotidyltransferase</keyword>
<keyword evidence="3 6" id="KW-0812">Transmembrane</keyword>
<dbReference type="PROSITE" id="PS50887">
    <property type="entry name" value="GGDEF"/>
    <property type="match status" value="1"/>
</dbReference>
<evidence type="ECO:0000259" key="7">
    <source>
        <dbReference type="PROSITE" id="PS50887"/>
    </source>
</evidence>
<name>A0A7S7L3I4_9BACI</name>
<dbReference type="SUPFAM" id="SSF55073">
    <property type="entry name" value="Nucleotide cyclase"/>
    <property type="match status" value="1"/>
</dbReference>
<keyword evidence="8" id="KW-0808">Transferase</keyword>
<dbReference type="EMBL" id="CP063356">
    <property type="protein sequence ID" value="QOY33781.1"/>
    <property type="molecule type" value="Genomic_DNA"/>
</dbReference>
<dbReference type="FunFam" id="3.30.70.270:FF:000001">
    <property type="entry name" value="Diguanylate cyclase domain protein"/>
    <property type="match status" value="1"/>
</dbReference>
<organism evidence="8 9">
    <name type="scientific">Anaerobacillus isosaccharinicus</name>
    <dbReference type="NCBI Taxonomy" id="1532552"/>
    <lineage>
        <taxon>Bacteria</taxon>
        <taxon>Bacillati</taxon>
        <taxon>Bacillota</taxon>
        <taxon>Bacilli</taxon>
        <taxon>Bacillales</taxon>
        <taxon>Bacillaceae</taxon>
        <taxon>Anaerobacillus</taxon>
    </lineage>
</organism>
<dbReference type="Gene3D" id="3.30.70.270">
    <property type="match status" value="1"/>
</dbReference>
<dbReference type="SMART" id="SM00267">
    <property type="entry name" value="GGDEF"/>
    <property type="match status" value="1"/>
</dbReference>
<evidence type="ECO:0000313" key="9">
    <source>
        <dbReference type="Proteomes" id="UP000180175"/>
    </source>
</evidence>
<reference evidence="8 9" key="1">
    <citation type="journal article" date="2017" name="Genome Announc.">
        <title>Draft Genome Sequences of Four Alkaliphilic Bacteria Belonging to the Anaerobacillus Genus.</title>
        <authorList>
            <person name="Bassil N.M."/>
            <person name="Lloyd J.R."/>
        </authorList>
    </citation>
    <scope>NUCLEOTIDE SEQUENCE [LARGE SCALE GENOMIC DNA]</scope>
    <source>
        <strain evidence="8 9">NB2006</strain>
    </source>
</reference>